<comment type="similarity">
    <text evidence="1">Belongs to the N-acetylmuramoyl-L-alanine amidase 2 family.</text>
</comment>
<dbReference type="AlphaFoldDB" id="A0A4S8NLK1"/>
<dbReference type="InterPro" id="IPR028994">
    <property type="entry name" value="Integrin_alpha_N"/>
</dbReference>
<feature type="region of interest" description="Disordered" evidence="3">
    <location>
        <begin position="237"/>
        <end position="273"/>
    </location>
</feature>
<feature type="domain" description="Peptidoglycan recognition protein family" evidence="5">
    <location>
        <begin position="282"/>
        <end position="426"/>
    </location>
</feature>
<evidence type="ECO:0000256" key="2">
    <source>
        <dbReference type="ARBA" id="ARBA00022729"/>
    </source>
</evidence>
<dbReference type="PANTHER" id="PTHR11022">
    <property type="entry name" value="PEPTIDOGLYCAN RECOGNITION PROTEIN"/>
    <property type="match status" value="1"/>
</dbReference>
<feature type="domain" description="N-acetylmuramoyl-L-alanine amidase" evidence="4">
    <location>
        <begin position="294"/>
        <end position="447"/>
    </location>
</feature>
<accession>A0A4S8NLK1</accession>
<dbReference type="InterPro" id="IPR013517">
    <property type="entry name" value="FG-GAP"/>
</dbReference>
<dbReference type="GO" id="GO:0008745">
    <property type="term" value="F:N-acetylmuramoyl-L-alanine amidase activity"/>
    <property type="evidence" value="ECO:0007669"/>
    <property type="project" value="InterPro"/>
</dbReference>
<dbReference type="CDD" id="cd06583">
    <property type="entry name" value="PGRP"/>
    <property type="match status" value="1"/>
</dbReference>
<dbReference type="PANTHER" id="PTHR11022:SF41">
    <property type="entry name" value="PEPTIDOGLYCAN-RECOGNITION PROTEIN LC-RELATED"/>
    <property type="match status" value="1"/>
</dbReference>
<dbReference type="Proteomes" id="UP000307087">
    <property type="component" value="Unassembled WGS sequence"/>
</dbReference>
<dbReference type="SMART" id="SM00701">
    <property type="entry name" value="PGRP"/>
    <property type="match status" value="1"/>
</dbReference>
<keyword evidence="7" id="KW-1185">Reference proteome</keyword>
<dbReference type="EMBL" id="STGW01000002">
    <property type="protein sequence ID" value="THV17870.1"/>
    <property type="molecule type" value="Genomic_DNA"/>
</dbReference>
<dbReference type="Pfam" id="PF01510">
    <property type="entry name" value="Amidase_2"/>
    <property type="match status" value="1"/>
</dbReference>
<evidence type="ECO:0000259" key="4">
    <source>
        <dbReference type="SMART" id="SM00644"/>
    </source>
</evidence>
<feature type="region of interest" description="Disordered" evidence="3">
    <location>
        <begin position="166"/>
        <end position="188"/>
    </location>
</feature>
<evidence type="ECO:0000256" key="1">
    <source>
        <dbReference type="ARBA" id="ARBA00007553"/>
    </source>
</evidence>
<proteinExistence type="inferred from homology"/>
<dbReference type="GO" id="GO:0009253">
    <property type="term" value="P:peptidoglycan catabolic process"/>
    <property type="evidence" value="ECO:0007669"/>
    <property type="project" value="InterPro"/>
</dbReference>
<dbReference type="InterPro" id="IPR002502">
    <property type="entry name" value="Amidase_domain"/>
</dbReference>
<dbReference type="SUPFAM" id="SSF55846">
    <property type="entry name" value="N-acetylmuramoyl-L-alanine amidase-like"/>
    <property type="match status" value="1"/>
</dbReference>
<dbReference type="RefSeq" id="WP_136561805.1">
    <property type="nucleotide sequence ID" value="NZ_BAABLS010000001.1"/>
</dbReference>
<dbReference type="InterPro" id="IPR006619">
    <property type="entry name" value="PGRP_domain_met/bac"/>
</dbReference>
<feature type="region of interest" description="Disordered" evidence="3">
    <location>
        <begin position="1"/>
        <end position="20"/>
    </location>
</feature>
<dbReference type="SUPFAM" id="SSF69318">
    <property type="entry name" value="Integrin alpha N-terminal domain"/>
    <property type="match status" value="1"/>
</dbReference>
<dbReference type="Gene3D" id="3.40.80.10">
    <property type="entry name" value="Peptidoglycan recognition protein-like"/>
    <property type="match status" value="1"/>
</dbReference>
<evidence type="ECO:0000259" key="5">
    <source>
        <dbReference type="SMART" id="SM00701"/>
    </source>
</evidence>
<dbReference type="InterPro" id="IPR015510">
    <property type="entry name" value="PGRP"/>
</dbReference>
<organism evidence="6 7">
    <name type="scientific">Nocardioides caeni</name>
    <dbReference type="NCBI Taxonomy" id="574700"/>
    <lineage>
        <taxon>Bacteria</taxon>
        <taxon>Bacillati</taxon>
        <taxon>Actinomycetota</taxon>
        <taxon>Actinomycetes</taxon>
        <taxon>Propionibacteriales</taxon>
        <taxon>Nocardioidaceae</taxon>
        <taxon>Nocardioides</taxon>
    </lineage>
</organism>
<comment type="caution">
    <text evidence="6">The sequence shown here is derived from an EMBL/GenBank/DDBJ whole genome shotgun (WGS) entry which is preliminary data.</text>
</comment>
<dbReference type="Pfam" id="PF13517">
    <property type="entry name" value="FG-GAP_3"/>
    <property type="match status" value="1"/>
</dbReference>
<keyword evidence="2" id="KW-0732">Signal</keyword>
<dbReference type="OrthoDB" id="514320at2"/>
<dbReference type="InterPro" id="IPR036505">
    <property type="entry name" value="Amidase/PGRP_sf"/>
</dbReference>
<protein>
    <recommendedName>
        <fullName evidence="8">Peptidoglycan recognition protein family domain-containing protein</fullName>
    </recommendedName>
</protein>
<name>A0A4S8NLK1_9ACTN</name>
<evidence type="ECO:0008006" key="8">
    <source>
        <dbReference type="Google" id="ProtNLM"/>
    </source>
</evidence>
<evidence type="ECO:0000313" key="7">
    <source>
        <dbReference type="Proteomes" id="UP000307087"/>
    </source>
</evidence>
<feature type="compositionally biased region" description="Low complexity" evidence="3">
    <location>
        <begin position="240"/>
        <end position="250"/>
    </location>
</feature>
<reference evidence="6 7" key="1">
    <citation type="journal article" date="2009" name="Int. J. Syst. Evol. Microbiol.">
        <title>Nocardioides caeni sp. nov., isolated from wastewater.</title>
        <authorList>
            <person name="Yoon J.H."/>
            <person name="Kang S.J."/>
            <person name="Park S."/>
            <person name="Kim W."/>
            <person name="Oh T.K."/>
        </authorList>
    </citation>
    <scope>NUCLEOTIDE SEQUENCE [LARGE SCALE GENOMIC DNA]</scope>
    <source>
        <strain evidence="6 7">DSM 23134</strain>
    </source>
</reference>
<dbReference type="GO" id="GO:0008270">
    <property type="term" value="F:zinc ion binding"/>
    <property type="evidence" value="ECO:0007669"/>
    <property type="project" value="InterPro"/>
</dbReference>
<sequence length="732" mass="76884">MSSYLPEHPDTAAVSGPGHHDRPGRLRFVTVCQHLLALAVVVAVLTPAARTVTMDVQPAQPVQVQPTDVALRAADFPSKVPTGPVAADVDEYALTAPAGKGQARASTRATAKVAAGGEEQVLSDVVPVDGYGAVGVTWAHDEVVGHDAIGVQVRTRTDGAWSGWEDAEYHDEHGPDPASAEGKNARPGTDALLVGDVDAVQVKVATEDAAPADMKLAVIDPGTSATTTVQAPAIDTAKLGATDGTAPSGDDTTDGGTDGGTEGTDSGDDSLELQAGVFTPKPKIYSRAQWGANERLRDKGSLTYYEVHGGFVHHTVNANDYTASEVPGILRAIYAYHVNTRGWSDIGYNFLVDRFGRIWEGRAGGVDRAVVGAHTLGYNNYAFAMSAIGNFDTARPSARMVSAYGALFAWKLSLHGVDAGSTRQRIGSKVFQAINGHRDAGSTACPGRYLYAKLPQIRELASAAQRGWSGREVAGQYVSTGTPDLLTRRTSDGTLFVFAVNQRADGTWAVTAKKNTGIDISWASRILRAGDWDRDGNNDVLAVRRSDKALLLLRGQGRGRFAAPVLLSNRFSTVALLSAPGDVTGDGFPDLMGQRSGRMYIFPGKGGAGLGTSTHNVAPGYPAYGAVSGSAVVPAGLVDTNGAPDALVRNGRTIVRYLGNGPGGWTSGKTLEVSAAGYDWLIGAGRINNNRYSDYFARTSSTKEVFILSGAGGGWQKTRFSLGRFPQVDLGA</sequence>
<evidence type="ECO:0000256" key="3">
    <source>
        <dbReference type="SAM" id="MobiDB-lite"/>
    </source>
</evidence>
<evidence type="ECO:0000313" key="6">
    <source>
        <dbReference type="EMBL" id="THV17870.1"/>
    </source>
</evidence>
<gene>
    <name evidence="6" type="ORF">E9934_05260</name>
</gene>
<dbReference type="SMART" id="SM00644">
    <property type="entry name" value="Ami_2"/>
    <property type="match status" value="1"/>
</dbReference>